<feature type="transmembrane region" description="Helical" evidence="7">
    <location>
        <begin position="143"/>
        <end position="163"/>
    </location>
</feature>
<keyword evidence="4 7" id="KW-0812">Transmembrane</keyword>
<dbReference type="EMBL" id="CP003521">
    <property type="protein sequence ID" value="AFN82787.1"/>
    <property type="molecule type" value="Genomic_DNA"/>
</dbReference>
<feature type="transmembrane region" description="Helical" evidence="7">
    <location>
        <begin position="250"/>
        <end position="270"/>
    </location>
</feature>
<dbReference type="GO" id="GO:0015149">
    <property type="term" value="F:hexose transmembrane transporter activity"/>
    <property type="evidence" value="ECO:0007669"/>
    <property type="project" value="TreeGrafter"/>
</dbReference>
<protein>
    <submittedName>
        <fullName evidence="9">Glucose transporter type 3</fullName>
    </submittedName>
</protein>
<dbReference type="GO" id="GO:0016020">
    <property type="term" value="C:membrane"/>
    <property type="evidence" value="ECO:0007669"/>
    <property type="project" value="UniProtKB-SubCell"/>
</dbReference>
<dbReference type="GeneID" id="20521082"/>
<feature type="transmembrane region" description="Helical" evidence="7">
    <location>
        <begin position="337"/>
        <end position="358"/>
    </location>
</feature>
<feature type="transmembrane region" description="Helical" evidence="7">
    <location>
        <begin position="307"/>
        <end position="325"/>
    </location>
</feature>
<keyword evidence="9" id="KW-0762">Sugar transport</keyword>
<comment type="similarity">
    <text evidence="2">Belongs to the major facilitator superfamily. Sugar transporter (TC 2.A.1.1) family.</text>
</comment>
<dbReference type="InterPro" id="IPR036259">
    <property type="entry name" value="MFS_trans_sf"/>
</dbReference>
<name>I7AR18_ENCRO</name>
<dbReference type="InterPro" id="IPR005829">
    <property type="entry name" value="Sugar_transporter_CS"/>
</dbReference>
<dbReference type="InterPro" id="IPR045263">
    <property type="entry name" value="GLUT"/>
</dbReference>
<dbReference type="VEuPathDB" id="MicrosporidiaDB:EROM_040180"/>
<feature type="transmembrane region" description="Helical" evidence="7">
    <location>
        <begin position="110"/>
        <end position="131"/>
    </location>
</feature>
<feature type="transmembrane region" description="Helical" evidence="7">
    <location>
        <begin position="12"/>
        <end position="37"/>
    </location>
</feature>
<dbReference type="HOGENOM" id="CLU_001265_30_14_1"/>
<proteinExistence type="inferred from homology"/>
<sequence>MDARKTPEIRKSAYYSAAMASMSSVLFGISLTIMGCMHPYVSKMWRETMDQTEVDNLWGIVSSNIFLGCLASNILASIIRPNMKGALILNNILYTMGYITFFFSQSFGSIFSGRFIIGLASGITCAIVPIYTSLISPIECRGLLLSFHPLGITVGITLGNALSCFNTESTWKIPLIITLFLIGLSLIGLLGITDPFYQEKPSDISLYALIKNRRARRSVFLVMLVHVSQHLCGVDYITLFLRDLFPADMYSPKITAVLISLASVVITAFSGRYVDRIGRKPLIIISSLVAGGATAMFTFGIYPTAAALLFVAGYNMGLCSIPWFITAEIFPPKYASAAGLLGVSLNWVSAYTTLAALYPLHIKYGRIVFSFYTICMALFAGLMAVFFKETKNKVPAFQ</sequence>
<feature type="transmembrane region" description="Helical" evidence="7">
    <location>
        <begin position="282"/>
        <end position="301"/>
    </location>
</feature>
<dbReference type="PANTHER" id="PTHR23503">
    <property type="entry name" value="SOLUTE CARRIER FAMILY 2"/>
    <property type="match status" value="1"/>
</dbReference>
<dbReference type="InterPro" id="IPR005828">
    <property type="entry name" value="MFS_sugar_transport-like"/>
</dbReference>
<dbReference type="AlphaFoldDB" id="I7AR18"/>
<evidence type="ECO:0000313" key="9">
    <source>
        <dbReference type="EMBL" id="AFN82787.1"/>
    </source>
</evidence>
<feature type="transmembrane region" description="Helical" evidence="7">
    <location>
        <begin position="218"/>
        <end position="238"/>
    </location>
</feature>
<evidence type="ECO:0000256" key="4">
    <source>
        <dbReference type="ARBA" id="ARBA00022692"/>
    </source>
</evidence>
<dbReference type="InterPro" id="IPR003663">
    <property type="entry name" value="Sugar/inositol_transpt"/>
</dbReference>
<dbReference type="PRINTS" id="PR00171">
    <property type="entry name" value="SUGRTRNSPORT"/>
</dbReference>
<evidence type="ECO:0000256" key="6">
    <source>
        <dbReference type="ARBA" id="ARBA00023136"/>
    </source>
</evidence>
<feature type="domain" description="Major facilitator superfamily (MFS) profile" evidence="8">
    <location>
        <begin position="16"/>
        <end position="393"/>
    </location>
</feature>
<feature type="transmembrane region" description="Helical" evidence="7">
    <location>
        <begin position="57"/>
        <end position="79"/>
    </location>
</feature>
<accession>I7AR18</accession>
<comment type="subcellular location">
    <subcellularLocation>
        <location evidence="1">Membrane</location>
        <topology evidence="1">Multi-pass membrane protein</topology>
    </subcellularLocation>
</comment>
<evidence type="ECO:0000256" key="2">
    <source>
        <dbReference type="ARBA" id="ARBA00010992"/>
    </source>
</evidence>
<dbReference type="Gene3D" id="1.20.1250.20">
    <property type="entry name" value="MFS general substrate transporter like domains"/>
    <property type="match status" value="2"/>
</dbReference>
<dbReference type="PANTHER" id="PTHR23503:SF8">
    <property type="entry name" value="FACILITATED GLUCOSE TRANSPORTER PROTEIN 1"/>
    <property type="match status" value="1"/>
</dbReference>
<dbReference type="Proteomes" id="UP000010094">
    <property type="component" value="Chromosome IV"/>
</dbReference>
<evidence type="ECO:0000256" key="7">
    <source>
        <dbReference type="SAM" id="Phobius"/>
    </source>
</evidence>
<keyword evidence="5 7" id="KW-1133">Transmembrane helix</keyword>
<keyword evidence="10" id="KW-1185">Reference proteome</keyword>
<gene>
    <name evidence="9" type="ordered locus">EROM_040180</name>
</gene>
<dbReference type="PROSITE" id="PS50850">
    <property type="entry name" value="MFS"/>
    <property type="match status" value="1"/>
</dbReference>
<feature type="transmembrane region" description="Helical" evidence="7">
    <location>
        <begin position="86"/>
        <end position="104"/>
    </location>
</feature>
<evidence type="ECO:0000313" key="10">
    <source>
        <dbReference type="Proteomes" id="UP000010094"/>
    </source>
</evidence>
<evidence type="ECO:0000256" key="1">
    <source>
        <dbReference type="ARBA" id="ARBA00004141"/>
    </source>
</evidence>
<dbReference type="OrthoDB" id="2196240at2759"/>
<dbReference type="RefSeq" id="XP_009264284.1">
    <property type="nucleotide sequence ID" value="XM_009266009.1"/>
</dbReference>
<evidence type="ECO:0000256" key="5">
    <source>
        <dbReference type="ARBA" id="ARBA00022989"/>
    </source>
</evidence>
<dbReference type="PROSITE" id="PS00216">
    <property type="entry name" value="SUGAR_TRANSPORT_1"/>
    <property type="match status" value="1"/>
</dbReference>
<feature type="transmembrane region" description="Helical" evidence="7">
    <location>
        <begin position="175"/>
        <end position="197"/>
    </location>
</feature>
<dbReference type="KEGG" id="ero:EROM_040180"/>
<dbReference type="InterPro" id="IPR020846">
    <property type="entry name" value="MFS_dom"/>
</dbReference>
<evidence type="ECO:0000256" key="3">
    <source>
        <dbReference type="ARBA" id="ARBA00022448"/>
    </source>
</evidence>
<keyword evidence="3" id="KW-0813">Transport</keyword>
<keyword evidence="6 7" id="KW-0472">Membrane</keyword>
<reference evidence="9 10" key="1">
    <citation type="journal article" date="2012" name="Proc. Natl. Acad. Sci. U.S.A.">
        <title>Gain and loss of multiple functionally related, horizontally transferred genes in the reduced genomes of two microsporidian parasites.</title>
        <authorList>
            <person name="Pombert J.-F."/>
            <person name="Selman M."/>
            <person name="Burki F."/>
            <person name="Bardell F.T."/>
            <person name="Farinelli L."/>
            <person name="Solter L.F."/>
            <person name="Whitman D.W."/>
            <person name="Weiss L.M."/>
            <person name="Corradi N."/>
            <person name="Keeling P.J."/>
        </authorList>
    </citation>
    <scope>NUCLEOTIDE SEQUENCE [LARGE SCALE GENOMIC DNA]</scope>
    <source>
        <strain evidence="9 10">SJ-2008</strain>
    </source>
</reference>
<organism evidence="9 10">
    <name type="scientific">Encephalitozoon romaleae (strain SJ-2008)</name>
    <name type="common">Microsporidian parasite</name>
    <dbReference type="NCBI Taxonomy" id="1178016"/>
    <lineage>
        <taxon>Eukaryota</taxon>
        <taxon>Fungi</taxon>
        <taxon>Fungi incertae sedis</taxon>
        <taxon>Microsporidia</taxon>
        <taxon>Unikaryonidae</taxon>
        <taxon>Encephalitozoon</taxon>
    </lineage>
</organism>
<evidence type="ECO:0000259" key="8">
    <source>
        <dbReference type="PROSITE" id="PS50850"/>
    </source>
</evidence>
<dbReference type="SUPFAM" id="SSF103473">
    <property type="entry name" value="MFS general substrate transporter"/>
    <property type="match status" value="1"/>
</dbReference>
<dbReference type="Pfam" id="PF00083">
    <property type="entry name" value="Sugar_tr"/>
    <property type="match status" value="2"/>
</dbReference>
<feature type="transmembrane region" description="Helical" evidence="7">
    <location>
        <begin position="364"/>
        <end position="387"/>
    </location>
</feature>